<dbReference type="AlphaFoldDB" id="A0A316VNN5"/>
<evidence type="ECO:0000256" key="3">
    <source>
        <dbReference type="SAM" id="MobiDB-lite"/>
    </source>
</evidence>
<dbReference type="InterPro" id="IPR013083">
    <property type="entry name" value="Znf_RING/FYVE/PHD"/>
</dbReference>
<name>A0A316VNN5_9BASI</name>
<sequence length="287" mass="32496">MITSLLDQKREMFNVQASLDRLEKEFEQERIKAREKALAHVQNNFEQVDSGIGRLRDRSDRRSRSPERRDDTSKRDRSRSGIGSSSLSDLPARIAAQAERRLEETMERLAEERTQAKRAKIPAYWLPSLTPSAETSKEEIVKRTEEALRKGLETKCYIGDKFGHVVTSKSLVDVHFVIETIPKGEQGDRSDKERKICPSCKKTLSNVNKLFAIRKCGHIHCSTCIDTLIRPALKEAEKDKKLRPTCLECDAPIKSDHKDILPLQREGTGFTSAGNNEAKTMGVSFQG</sequence>
<dbReference type="STRING" id="1280837.A0A316VNN5"/>
<dbReference type="OrthoDB" id="116827at2759"/>
<feature type="compositionally biased region" description="Basic and acidic residues" evidence="3">
    <location>
        <begin position="54"/>
        <end position="79"/>
    </location>
</feature>
<gene>
    <name evidence="5" type="ORF">FA14DRAFT_159795</name>
</gene>
<dbReference type="GO" id="GO:0008270">
    <property type="term" value="F:zinc ion binding"/>
    <property type="evidence" value="ECO:0007669"/>
    <property type="project" value="UniProtKB-KW"/>
</dbReference>
<evidence type="ECO:0000256" key="2">
    <source>
        <dbReference type="SAM" id="Coils"/>
    </source>
</evidence>
<dbReference type="SUPFAM" id="SSF57850">
    <property type="entry name" value="RING/U-box"/>
    <property type="match status" value="1"/>
</dbReference>
<feature type="coiled-coil region" evidence="2">
    <location>
        <begin position="92"/>
        <end position="119"/>
    </location>
</feature>
<organism evidence="5 6">
    <name type="scientific">Meira miltonrushii</name>
    <dbReference type="NCBI Taxonomy" id="1280837"/>
    <lineage>
        <taxon>Eukaryota</taxon>
        <taxon>Fungi</taxon>
        <taxon>Dikarya</taxon>
        <taxon>Basidiomycota</taxon>
        <taxon>Ustilaginomycotina</taxon>
        <taxon>Exobasidiomycetes</taxon>
        <taxon>Exobasidiales</taxon>
        <taxon>Brachybasidiaceae</taxon>
        <taxon>Meira</taxon>
    </lineage>
</organism>
<dbReference type="Gene3D" id="3.30.40.10">
    <property type="entry name" value="Zinc/RING finger domain, C3HC4 (zinc finger)"/>
    <property type="match status" value="1"/>
</dbReference>
<feature type="compositionally biased region" description="Low complexity" evidence="3">
    <location>
        <begin position="80"/>
        <end position="90"/>
    </location>
</feature>
<dbReference type="RefSeq" id="XP_025358335.1">
    <property type="nucleotide sequence ID" value="XM_025498390.1"/>
</dbReference>
<reference evidence="5 6" key="1">
    <citation type="journal article" date="2018" name="Mol. Biol. Evol.">
        <title>Broad Genomic Sampling Reveals a Smut Pathogenic Ancestry of the Fungal Clade Ustilaginomycotina.</title>
        <authorList>
            <person name="Kijpornyongpan T."/>
            <person name="Mondo S.J."/>
            <person name="Barry K."/>
            <person name="Sandor L."/>
            <person name="Lee J."/>
            <person name="Lipzen A."/>
            <person name="Pangilinan J."/>
            <person name="LaButti K."/>
            <person name="Hainaut M."/>
            <person name="Henrissat B."/>
            <person name="Grigoriev I.V."/>
            <person name="Spatafora J.W."/>
            <person name="Aime M.C."/>
        </authorList>
    </citation>
    <scope>NUCLEOTIDE SEQUENCE [LARGE SCALE GENOMIC DNA]</scope>
    <source>
        <strain evidence="5 6">MCA 3882</strain>
    </source>
</reference>
<dbReference type="InterPro" id="IPR001841">
    <property type="entry name" value="Znf_RING"/>
</dbReference>
<dbReference type="Proteomes" id="UP000245771">
    <property type="component" value="Unassembled WGS sequence"/>
</dbReference>
<evidence type="ECO:0000313" key="6">
    <source>
        <dbReference type="Proteomes" id="UP000245771"/>
    </source>
</evidence>
<evidence type="ECO:0000259" key="4">
    <source>
        <dbReference type="PROSITE" id="PS50089"/>
    </source>
</evidence>
<keyword evidence="1" id="KW-0862">Zinc</keyword>
<dbReference type="PANTHER" id="PTHR13063:SF10">
    <property type="entry name" value="NITRIC OXIDE SYNTHASE-INTERACTING PROTEIN"/>
    <property type="match status" value="1"/>
</dbReference>
<evidence type="ECO:0000313" key="5">
    <source>
        <dbReference type="EMBL" id="PWN38033.1"/>
    </source>
</evidence>
<keyword evidence="1" id="KW-0863">Zinc-finger</keyword>
<proteinExistence type="predicted"/>
<keyword evidence="1" id="KW-0479">Metal-binding</keyword>
<protein>
    <recommendedName>
        <fullName evidence="4">RING-type domain-containing protein</fullName>
    </recommendedName>
</protein>
<dbReference type="PANTHER" id="PTHR13063">
    <property type="entry name" value="ENOS INTERACTING PROTEIN"/>
    <property type="match status" value="1"/>
</dbReference>
<dbReference type="PROSITE" id="PS50089">
    <property type="entry name" value="ZF_RING_2"/>
    <property type="match status" value="1"/>
</dbReference>
<dbReference type="InParanoid" id="A0A316VNN5"/>
<feature type="region of interest" description="Disordered" evidence="3">
    <location>
        <begin position="40"/>
        <end position="90"/>
    </location>
</feature>
<feature type="domain" description="RING-type" evidence="4">
    <location>
        <begin position="197"/>
        <end position="250"/>
    </location>
</feature>
<dbReference type="GO" id="GO:0061630">
    <property type="term" value="F:ubiquitin protein ligase activity"/>
    <property type="evidence" value="ECO:0007669"/>
    <property type="project" value="InterPro"/>
</dbReference>
<dbReference type="GeneID" id="37020171"/>
<feature type="coiled-coil region" evidence="2">
    <location>
        <begin position="5"/>
        <end position="39"/>
    </location>
</feature>
<dbReference type="GO" id="GO:0005634">
    <property type="term" value="C:nucleus"/>
    <property type="evidence" value="ECO:0007669"/>
    <property type="project" value="TreeGrafter"/>
</dbReference>
<keyword evidence="2" id="KW-0175">Coiled coil</keyword>
<accession>A0A316VNN5</accession>
<keyword evidence="6" id="KW-1185">Reference proteome</keyword>
<evidence type="ECO:0000256" key="1">
    <source>
        <dbReference type="PROSITE-ProRule" id="PRU00175"/>
    </source>
</evidence>
<dbReference type="EMBL" id="KZ819602">
    <property type="protein sequence ID" value="PWN38033.1"/>
    <property type="molecule type" value="Genomic_DNA"/>
</dbReference>
<dbReference type="InterPro" id="IPR016818">
    <property type="entry name" value="NOSIP"/>
</dbReference>